<comment type="function">
    <text evidence="1 7">RNaseP catalyzes the removal of the 5'-leader sequence from pre-tRNA to produce the mature 5'-terminus. It can also cleave other RNA substrates such as 4.5S RNA. The protein component plays an auxiliary but essential role in vivo by binding to the 5'-leader sequence and broadening the substrate specificity of the ribozyme.</text>
</comment>
<evidence type="ECO:0000256" key="1">
    <source>
        <dbReference type="ARBA" id="ARBA00002663"/>
    </source>
</evidence>
<proteinExistence type="inferred from homology"/>
<keyword evidence="5 7" id="KW-0378">Hydrolase</keyword>
<comment type="subunit">
    <text evidence="7">Consists of a catalytic RNA component (M1 or rnpB) and a protein subunit.</text>
</comment>
<evidence type="ECO:0000256" key="5">
    <source>
        <dbReference type="ARBA" id="ARBA00022801"/>
    </source>
</evidence>
<sequence length="138" mass="15798">MSGAFGLAKTERICSKKLIETLFNSGAGKSLSAFPLRLVYMLIERDTSVGLMPPVQAQMMVSVPKRYFKRAVKRNRVKRQVREAYRKNKQLVLSRLLDTPDKAVAMAFIWMDGKLQDSAFVEQRMINLLTRLGERLCE</sequence>
<evidence type="ECO:0000256" key="4">
    <source>
        <dbReference type="ARBA" id="ARBA00022759"/>
    </source>
</evidence>
<dbReference type="STRING" id="76123.AS203_12160"/>
<dbReference type="Pfam" id="PF00825">
    <property type="entry name" value="Ribonuclease_P"/>
    <property type="match status" value="1"/>
</dbReference>
<dbReference type="Proteomes" id="UP000056252">
    <property type="component" value="Chromosome"/>
</dbReference>
<dbReference type="SUPFAM" id="SSF54211">
    <property type="entry name" value="Ribosomal protein S5 domain 2-like"/>
    <property type="match status" value="1"/>
</dbReference>
<dbReference type="Gene3D" id="3.30.230.10">
    <property type="match status" value="1"/>
</dbReference>
<dbReference type="PROSITE" id="PS00648">
    <property type="entry name" value="RIBONUCLEASE_P"/>
    <property type="match status" value="1"/>
</dbReference>
<organism evidence="8 9">
    <name type="scientific">Hoylesella enoeca</name>
    <dbReference type="NCBI Taxonomy" id="76123"/>
    <lineage>
        <taxon>Bacteria</taxon>
        <taxon>Pseudomonadati</taxon>
        <taxon>Bacteroidota</taxon>
        <taxon>Bacteroidia</taxon>
        <taxon>Bacteroidales</taxon>
        <taxon>Prevotellaceae</taxon>
        <taxon>Hoylesella</taxon>
    </lineage>
</organism>
<evidence type="ECO:0000256" key="2">
    <source>
        <dbReference type="ARBA" id="ARBA00022694"/>
    </source>
</evidence>
<dbReference type="InterPro" id="IPR020539">
    <property type="entry name" value="RNase_P_CS"/>
</dbReference>
<comment type="similarity">
    <text evidence="7">Belongs to the RnpA family.</text>
</comment>
<gene>
    <name evidence="7" type="primary">rnpA</name>
    <name evidence="8" type="ORF">AS203_12160</name>
</gene>
<keyword evidence="3 7" id="KW-0540">Nuclease</keyword>
<dbReference type="KEGG" id="peo:AS203_12160"/>
<dbReference type="AlphaFoldDB" id="A0A0S2KN87"/>
<dbReference type="GO" id="GO:0001682">
    <property type="term" value="P:tRNA 5'-leader removal"/>
    <property type="evidence" value="ECO:0007669"/>
    <property type="project" value="UniProtKB-UniRule"/>
</dbReference>
<evidence type="ECO:0000256" key="3">
    <source>
        <dbReference type="ARBA" id="ARBA00022722"/>
    </source>
</evidence>
<dbReference type="OrthoDB" id="1524972at2"/>
<dbReference type="EMBL" id="CP013195">
    <property type="protein sequence ID" value="ALO49739.1"/>
    <property type="molecule type" value="Genomic_DNA"/>
</dbReference>
<reference evidence="9" key="1">
    <citation type="submission" date="2015-11" db="EMBL/GenBank/DDBJ databases">
        <authorList>
            <person name="Holder M.E."/>
            <person name="Ajami N.J."/>
            <person name="Petrosino J.F."/>
        </authorList>
    </citation>
    <scope>NUCLEOTIDE SEQUENCE [LARGE SCALE GENOMIC DNA]</scope>
    <source>
        <strain evidence="9">F0113</strain>
    </source>
</reference>
<dbReference type="InterPro" id="IPR014721">
    <property type="entry name" value="Ribsml_uS5_D2-typ_fold_subgr"/>
</dbReference>
<dbReference type="InterPro" id="IPR020568">
    <property type="entry name" value="Ribosomal_Su5_D2-typ_SF"/>
</dbReference>
<dbReference type="RefSeq" id="WP_025065362.1">
    <property type="nucleotide sequence ID" value="NZ_CP013195.1"/>
</dbReference>
<protein>
    <recommendedName>
        <fullName evidence="7">Ribonuclease P protein component</fullName>
        <shortName evidence="7">RNase P protein</shortName>
        <shortName evidence="7">RNaseP protein</shortName>
        <ecNumber evidence="7">3.1.26.5</ecNumber>
    </recommendedName>
    <alternativeName>
        <fullName evidence="7">Protein C5</fullName>
    </alternativeName>
</protein>
<dbReference type="GO" id="GO:0004526">
    <property type="term" value="F:ribonuclease P activity"/>
    <property type="evidence" value="ECO:0007669"/>
    <property type="project" value="UniProtKB-UniRule"/>
</dbReference>
<dbReference type="EC" id="3.1.26.5" evidence="7"/>
<evidence type="ECO:0000256" key="6">
    <source>
        <dbReference type="ARBA" id="ARBA00022884"/>
    </source>
</evidence>
<comment type="catalytic activity">
    <reaction evidence="7">
        <text>Endonucleolytic cleavage of RNA, removing 5'-extranucleotides from tRNA precursor.</text>
        <dbReference type="EC" id="3.1.26.5"/>
    </reaction>
</comment>
<accession>A0A0S2KN87</accession>
<dbReference type="eggNOG" id="COG0594">
    <property type="taxonomic scope" value="Bacteria"/>
</dbReference>
<dbReference type="GO" id="GO:0000049">
    <property type="term" value="F:tRNA binding"/>
    <property type="evidence" value="ECO:0007669"/>
    <property type="project" value="UniProtKB-UniRule"/>
</dbReference>
<name>A0A0S2KN87_9BACT</name>
<keyword evidence="4 7" id="KW-0255">Endonuclease</keyword>
<dbReference type="HAMAP" id="MF_00227">
    <property type="entry name" value="RNase_P"/>
    <property type="match status" value="1"/>
</dbReference>
<keyword evidence="2 7" id="KW-0819">tRNA processing</keyword>
<dbReference type="InterPro" id="IPR000100">
    <property type="entry name" value="RNase_P"/>
</dbReference>
<keyword evidence="9" id="KW-1185">Reference proteome</keyword>
<evidence type="ECO:0000313" key="9">
    <source>
        <dbReference type="Proteomes" id="UP000056252"/>
    </source>
</evidence>
<evidence type="ECO:0000313" key="8">
    <source>
        <dbReference type="EMBL" id="ALO49739.1"/>
    </source>
</evidence>
<evidence type="ECO:0000256" key="7">
    <source>
        <dbReference type="HAMAP-Rule" id="MF_00227"/>
    </source>
</evidence>
<keyword evidence="6 7" id="KW-0694">RNA-binding</keyword>